<dbReference type="Gene3D" id="2.60.40.420">
    <property type="entry name" value="Cupredoxins - blue copper proteins"/>
    <property type="match status" value="1"/>
</dbReference>
<protein>
    <recommendedName>
        <fullName evidence="2">Phytocyanin domain-containing protein</fullName>
    </recommendedName>
</protein>
<organism evidence="3 4">
    <name type="scientific">Vigna mungo</name>
    <name type="common">Black gram</name>
    <name type="synonym">Phaseolus mungo</name>
    <dbReference type="NCBI Taxonomy" id="3915"/>
    <lineage>
        <taxon>Eukaryota</taxon>
        <taxon>Viridiplantae</taxon>
        <taxon>Streptophyta</taxon>
        <taxon>Embryophyta</taxon>
        <taxon>Tracheophyta</taxon>
        <taxon>Spermatophyta</taxon>
        <taxon>Magnoliopsida</taxon>
        <taxon>eudicotyledons</taxon>
        <taxon>Gunneridae</taxon>
        <taxon>Pentapetalae</taxon>
        <taxon>rosids</taxon>
        <taxon>fabids</taxon>
        <taxon>Fabales</taxon>
        <taxon>Fabaceae</taxon>
        <taxon>Papilionoideae</taxon>
        <taxon>50 kb inversion clade</taxon>
        <taxon>NPAAA clade</taxon>
        <taxon>indigoferoid/millettioid clade</taxon>
        <taxon>Phaseoleae</taxon>
        <taxon>Vigna</taxon>
    </lineage>
</organism>
<keyword evidence="4" id="KW-1185">Reference proteome</keyword>
<evidence type="ECO:0000259" key="2">
    <source>
        <dbReference type="PROSITE" id="PS51485"/>
    </source>
</evidence>
<dbReference type="InterPro" id="IPR008972">
    <property type="entry name" value="Cupredoxin"/>
</dbReference>
<feature type="compositionally biased region" description="Low complexity" evidence="1">
    <location>
        <begin position="355"/>
        <end position="368"/>
    </location>
</feature>
<dbReference type="Pfam" id="PF02298">
    <property type="entry name" value="Cu_bind_like"/>
    <property type="match status" value="1"/>
</dbReference>
<dbReference type="Proteomes" id="UP001374535">
    <property type="component" value="Chromosome 4"/>
</dbReference>
<dbReference type="PANTHER" id="PTHR46419">
    <property type="entry name" value="ADP-RIBOSYLATION FACTOR GTPASE-ACTIVATING PROTEIN AGD5"/>
    <property type="match status" value="1"/>
</dbReference>
<evidence type="ECO:0000256" key="1">
    <source>
        <dbReference type="SAM" id="MobiDB-lite"/>
    </source>
</evidence>
<dbReference type="PROSITE" id="PS51485">
    <property type="entry name" value="PHYTOCYANIN"/>
    <property type="match status" value="1"/>
</dbReference>
<dbReference type="CDD" id="cd04216">
    <property type="entry name" value="Phytocyanin"/>
    <property type="match status" value="1"/>
</dbReference>
<feature type="compositionally biased region" description="Pro residues" evidence="1">
    <location>
        <begin position="372"/>
        <end position="393"/>
    </location>
</feature>
<dbReference type="Gene3D" id="1.10.220.150">
    <property type="entry name" value="Arf GTPase activating protein"/>
    <property type="match status" value="1"/>
</dbReference>
<gene>
    <name evidence="3" type="ORF">V8G54_011272</name>
</gene>
<evidence type="ECO:0000313" key="3">
    <source>
        <dbReference type="EMBL" id="WVZ13706.1"/>
    </source>
</evidence>
<dbReference type="PANTHER" id="PTHR46419:SF3">
    <property type="entry name" value="ADP-RIBOSYLATION FACTOR GTPASE-ACTIVATING PROTEIN AGD15-RELATED"/>
    <property type="match status" value="1"/>
</dbReference>
<feature type="compositionally biased region" description="Polar residues" evidence="1">
    <location>
        <begin position="102"/>
        <end position="113"/>
    </location>
</feature>
<accession>A0AAQ3NPC9</accession>
<dbReference type="GO" id="GO:0005096">
    <property type="term" value="F:GTPase activator activity"/>
    <property type="evidence" value="ECO:0007669"/>
    <property type="project" value="InterPro"/>
</dbReference>
<reference evidence="3 4" key="1">
    <citation type="journal article" date="2023" name="Life. Sci Alliance">
        <title>Evolutionary insights into 3D genome organization and epigenetic landscape of Vigna mungo.</title>
        <authorList>
            <person name="Junaid A."/>
            <person name="Singh B."/>
            <person name="Bhatia S."/>
        </authorList>
    </citation>
    <scope>NUCLEOTIDE SEQUENCE [LARGE SCALE GENOMIC DNA]</scope>
    <source>
        <strain evidence="3">Urdbean</strain>
    </source>
</reference>
<name>A0AAQ3NPC9_VIGMU</name>
<dbReference type="InterPro" id="IPR044520">
    <property type="entry name" value="ARF_GAP_AGD5/15"/>
</dbReference>
<dbReference type="GO" id="GO:0009055">
    <property type="term" value="F:electron transfer activity"/>
    <property type="evidence" value="ECO:0007669"/>
    <property type="project" value="InterPro"/>
</dbReference>
<dbReference type="InterPro" id="IPR003245">
    <property type="entry name" value="Phytocyanin_dom"/>
</dbReference>
<proteinExistence type="predicted"/>
<dbReference type="EMBL" id="CP144697">
    <property type="protein sequence ID" value="WVZ13706.1"/>
    <property type="molecule type" value="Genomic_DNA"/>
</dbReference>
<dbReference type="SUPFAM" id="SSF49503">
    <property type="entry name" value="Cupredoxins"/>
    <property type="match status" value="1"/>
</dbReference>
<dbReference type="InterPro" id="IPR038508">
    <property type="entry name" value="ArfGAP_dom_sf"/>
</dbReference>
<feature type="region of interest" description="Disordered" evidence="1">
    <location>
        <begin position="355"/>
        <end position="408"/>
    </location>
</feature>
<dbReference type="AlphaFoldDB" id="A0AAQ3NPC9"/>
<evidence type="ECO:0000313" key="4">
    <source>
        <dbReference type="Proteomes" id="UP001374535"/>
    </source>
</evidence>
<sequence>MGNARSNKHWEAELPPNFDRNGYGIERFIRSKYVEKRWASKGELKPASKSAEIIFNRNESPAAGAKSAIQKSRRLSLEESIFVKHMNHVPPPTTRSPTPRSQELSPDLKNNLSPLPLRRPSASFDFDNSRMKNNGTADHFGLFSAPNAKQEFSTTPPSWITISPSTIKLTTAIRSFRLYRILSPSIFFFDAFRNSLSKFAVASISSVQRPSPLCAKLVSFSELDFQFSTAQFYCQQSSSSFSLRFFSDASAARIIPSAEPQAGISVPTSRPGRLRRRLISGTISVLFSYTPVHDVVEVNQLGYDTCTITNALATYDNGETVIHLGGAGTRYFVCGRMGHCQQGLKLQVQVLAQSNNGSNDDQNQGPGNTTSSPPPPSPPQPRSPPRPPSPPPHGVEHSPADEPSPCDCSGADERFGVVPLITLVIVLAFARAPSSLFHASVFISCV</sequence>
<feature type="domain" description="Phytocyanin" evidence="2">
    <location>
        <begin position="258"/>
        <end position="352"/>
    </location>
</feature>
<feature type="region of interest" description="Disordered" evidence="1">
    <location>
        <begin position="86"/>
        <end position="113"/>
    </location>
</feature>